<feature type="domain" description="DNA-directed RNA polymerase RBP11-like dimerisation" evidence="6">
    <location>
        <begin position="25"/>
        <end position="98"/>
    </location>
</feature>
<dbReference type="GO" id="GO:0042797">
    <property type="term" value="P:tRNA transcription by RNA polymerase III"/>
    <property type="evidence" value="ECO:0007669"/>
    <property type="project" value="EnsemblFungi"/>
</dbReference>
<protein>
    <submittedName>
        <fullName evidence="7">RBP11-like subunits of RNA polymerase</fullName>
    </submittedName>
</protein>
<dbReference type="Pfam" id="PF13656">
    <property type="entry name" value="RNA_pol_L_2"/>
    <property type="match status" value="1"/>
</dbReference>
<evidence type="ECO:0000256" key="3">
    <source>
        <dbReference type="ARBA" id="ARBA00023163"/>
    </source>
</evidence>
<sequence>MDLTTQEIEGFEQFKVLTGSEDPTCVTFQFVNETHTLGNILRWFIMKNPSVDYCGYSLPHPLENKMNLRIQTSKDTTALEALKLAFQQLEQASDHLLETFAKEMQEGSYETLEDEDELVRKNVTEALKNANKMEE</sequence>
<organism evidence="7 8">
    <name type="scientific">Conidiobolus coronatus (strain ATCC 28846 / CBS 209.66 / NRRL 28638)</name>
    <name type="common">Delacroixia coronata</name>
    <dbReference type="NCBI Taxonomy" id="796925"/>
    <lineage>
        <taxon>Eukaryota</taxon>
        <taxon>Fungi</taxon>
        <taxon>Fungi incertae sedis</taxon>
        <taxon>Zoopagomycota</taxon>
        <taxon>Entomophthoromycotina</taxon>
        <taxon>Entomophthoromycetes</taxon>
        <taxon>Entomophthorales</taxon>
        <taxon>Ancylistaceae</taxon>
        <taxon>Conidiobolus</taxon>
    </lineage>
</organism>
<gene>
    <name evidence="7" type="ORF">CONCODRAFT_55274</name>
</gene>
<name>A0A137PEZ4_CONC2</name>
<dbReference type="PANTHER" id="PTHR13946:SF28">
    <property type="entry name" value="DNA-DIRECTED RNA POLYMERASES I AND III SUBUNIT RPAC2"/>
    <property type="match status" value="1"/>
</dbReference>
<dbReference type="PANTHER" id="PTHR13946">
    <property type="entry name" value="DNA-DIRECTED RNA POLYMERASE I,II,III"/>
    <property type="match status" value="1"/>
</dbReference>
<dbReference type="EMBL" id="KQ964434">
    <property type="protein sequence ID" value="KXN73579.1"/>
    <property type="molecule type" value="Genomic_DNA"/>
</dbReference>
<dbReference type="GO" id="GO:0003899">
    <property type="term" value="F:DNA-directed RNA polymerase activity"/>
    <property type="evidence" value="ECO:0007669"/>
    <property type="project" value="EnsemblFungi"/>
</dbReference>
<dbReference type="GO" id="GO:0006384">
    <property type="term" value="P:transcription initiation at RNA polymerase III promoter"/>
    <property type="evidence" value="ECO:0007669"/>
    <property type="project" value="EnsemblFungi"/>
</dbReference>
<dbReference type="InterPro" id="IPR033898">
    <property type="entry name" value="RNAP_AC19"/>
</dbReference>
<dbReference type="Gene3D" id="3.30.1360.10">
    <property type="entry name" value="RNA polymerase, RBP11-like subunit"/>
    <property type="match status" value="1"/>
</dbReference>
<keyword evidence="8" id="KW-1185">Reference proteome</keyword>
<dbReference type="AlphaFoldDB" id="A0A137PEZ4"/>
<dbReference type="InterPro" id="IPR009025">
    <property type="entry name" value="RBP11-like_dimer"/>
</dbReference>
<evidence type="ECO:0000256" key="4">
    <source>
        <dbReference type="ARBA" id="ARBA00023242"/>
    </source>
</evidence>
<evidence type="ECO:0000256" key="5">
    <source>
        <dbReference type="ARBA" id="ARBA00025751"/>
    </source>
</evidence>
<keyword evidence="4" id="KW-0539">Nucleus</keyword>
<dbReference type="GO" id="GO:0006362">
    <property type="term" value="P:transcription elongation by RNA polymerase I"/>
    <property type="evidence" value="ECO:0007669"/>
    <property type="project" value="EnsemblFungi"/>
</dbReference>
<dbReference type="InterPro" id="IPR022905">
    <property type="entry name" value="Rpo11-like"/>
</dbReference>
<dbReference type="SUPFAM" id="SSF55257">
    <property type="entry name" value="RBP11-like subunits of RNA polymerase"/>
    <property type="match status" value="1"/>
</dbReference>
<accession>A0A137PEZ4</accession>
<dbReference type="CDD" id="cd07029">
    <property type="entry name" value="RNAP_I_III_AC19"/>
    <property type="match status" value="1"/>
</dbReference>
<dbReference type="Proteomes" id="UP000070444">
    <property type="component" value="Unassembled WGS sequence"/>
</dbReference>
<dbReference type="InterPro" id="IPR008193">
    <property type="entry name" value="RNA_pol_Rpb11_13-16kDa_CS"/>
</dbReference>
<keyword evidence="3" id="KW-0804">Transcription</keyword>
<dbReference type="InterPro" id="IPR036603">
    <property type="entry name" value="RBP11-like"/>
</dbReference>
<dbReference type="HAMAP" id="MF_00261">
    <property type="entry name" value="RNApol_arch_Rpo11"/>
    <property type="match status" value="1"/>
</dbReference>
<proteinExistence type="inferred from homology"/>
<dbReference type="OrthoDB" id="510325at2759"/>
<evidence type="ECO:0000313" key="8">
    <source>
        <dbReference type="Proteomes" id="UP000070444"/>
    </source>
</evidence>
<dbReference type="GO" id="GO:0005736">
    <property type="term" value="C:RNA polymerase I complex"/>
    <property type="evidence" value="ECO:0007669"/>
    <property type="project" value="EnsemblFungi"/>
</dbReference>
<dbReference type="PROSITE" id="PS01154">
    <property type="entry name" value="RNA_POL_L_13KD"/>
    <property type="match status" value="1"/>
</dbReference>
<dbReference type="STRING" id="796925.A0A137PEZ4"/>
<dbReference type="GO" id="GO:0003677">
    <property type="term" value="F:DNA binding"/>
    <property type="evidence" value="ECO:0007669"/>
    <property type="project" value="InterPro"/>
</dbReference>
<keyword evidence="2" id="KW-0240">DNA-directed RNA polymerase</keyword>
<comment type="similarity">
    <text evidence="5">Belongs to the archaeal Rpo11/eukaryotic RPB11/RPC19 RNA polymerase subunit family.</text>
</comment>
<comment type="subcellular location">
    <subcellularLocation>
        <location evidence="1">Nucleus</location>
    </subcellularLocation>
</comment>
<dbReference type="GO" id="GO:0006361">
    <property type="term" value="P:transcription initiation at RNA polymerase I promoter"/>
    <property type="evidence" value="ECO:0007669"/>
    <property type="project" value="EnsemblFungi"/>
</dbReference>
<reference evidence="7 8" key="1">
    <citation type="journal article" date="2015" name="Genome Biol. Evol.">
        <title>Phylogenomic analyses indicate that early fungi evolved digesting cell walls of algal ancestors of land plants.</title>
        <authorList>
            <person name="Chang Y."/>
            <person name="Wang S."/>
            <person name="Sekimoto S."/>
            <person name="Aerts A.L."/>
            <person name="Choi C."/>
            <person name="Clum A."/>
            <person name="LaButti K.M."/>
            <person name="Lindquist E.A."/>
            <person name="Yee Ngan C."/>
            <person name="Ohm R.A."/>
            <person name="Salamov A.A."/>
            <person name="Grigoriev I.V."/>
            <person name="Spatafora J.W."/>
            <person name="Berbee M.L."/>
        </authorList>
    </citation>
    <scope>NUCLEOTIDE SEQUENCE [LARGE SCALE GENOMIC DNA]</scope>
    <source>
        <strain evidence="7 8">NRRL 28638</strain>
    </source>
</reference>
<dbReference type="GO" id="GO:0055029">
    <property type="term" value="C:nuclear DNA-directed RNA polymerase complex"/>
    <property type="evidence" value="ECO:0007669"/>
    <property type="project" value="UniProtKB-ARBA"/>
</dbReference>
<evidence type="ECO:0000256" key="1">
    <source>
        <dbReference type="ARBA" id="ARBA00004123"/>
    </source>
</evidence>
<dbReference type="OMA" id="CNILEER"/>
<dbReference type="GO" id="GO:0006386">
    <property type="term" value="P:termination of RNA polymerase III transcription"/>
    <property type="evidence" value="ECO:0007669"/>
    <property type="project" value="EnsemblFungi"/>
</dbReference>
<dbReference type="GO" id="GO:0006363">
    <property type="term" value="P:termination of RNA polymerase I transcription"/>
    <property type="evidence" value="ECO:0007669"/>
    <property type="project" value="EnsemblFungi"/>
</dbReference>
<evidence type="ECO:0000256" key="2">
    <source>
        <dbReference type="ARBA" id="ARBA00022478"/>
    </source>
</evidence>
<dbReference type="GO" id="GO:0046983">
    <property type="term" value="F:protein dimerization activity"/>
    <property type="evidence" value="ECO:0007669"/>
    <property type="project" value="InterPro"/>
</dbReference>
<evidence type="ECO:0000259" key="6">
    <source>
        <dbReference type="Pfam" id="PF13656"/>
    </source>
</evidence>
<evidence type="ECO:0000313" key="7">
    <source>
        <dbReference type="EMBL" id="KXN73579.1"/>
    </source>
</evidence>
<dbReference type="GO" id="GO:0005666">
    <property type="term" value="C:RNA polymerase III complex"/>
    <property type="evidence" value="ECO:0007669"/>
    <property type="project" value="EnsemblFungi"/>
</dbReference>